<feature type="region of interest" description="Disordered" evidence="1">
    <location>
        <begin position="1"/>
        <end position="21"/>
    </location>
</feature>
<reference evidence="2" key="2">
    <citation type="journal article" date="2015" name="Data Brief">
        <title>Shoot transcriptome of the giant reed, Arundo donax.</title>
        <authorList>
            <person name="Barrero R.A."/>
            <person name="Guerrero F.D."/>
            <person name="Moolhuijzen P."/>
            <person name="Goolsby J.A."/>
            <person name="Tidwell J."/>
            <person name="Bellgard S.E."/>
            <person name="Bellgard M.I."/>
        </authorList>
    </citation>
    <scope>NUCLEOTIDE SEQUENCE</scope>
    <source>
        <tissue evidence="2">Shoot tissue taken approximately 20 cm above the soil surface</tissue>
    </source>
</reference>
<sequence length="84" mass="9591">MKAEQQATNTLPPGQLDSGADEVPIHKMLSRGFRIARKKEHNIAVGALSDYVVWWLLMSLSKQKQHTRSQLRVQCQDYLSILTQ</sequence>
<reference evidence="2" key="1">
    <citation type="submission" date="2014-09" db="EMBL/GenBank/DDBJ databases">
        <authorList>
            <person name="Magalhaes I.L.F."/>
            <person name="Oliveira U."/>
            <person name="Santos F.R."/>
            <person name="Vidigal T.H.D.A."/>
            <person name="Brescovit A.D."/>
            <person name="Santos A.J."/>
        </authorList>
    </citation>
    <scope>NUCLEOTIDE SEQUENCE</scope>
    <source>
        <tissue evidence="2">Shoot tissue taken approximately 20 cm above the soil surface</tissue>
    </source>
</reference>
<feature type="compositionally biased region" description="Polar residues" evidence="1">
    <location>
        <begin position="1"/>
        <end position="12"/>
    </location>
</feature>
<protein>
    <submittedName>
        <fullName evidence="2">Uncharacterized protein</fullName>
    </submittedName>
</protein>
<dbReference type="AlphaFoldDB" id="A0A0A9G367"/>
<evidence type="ECO:0000256" key="1">
    <source>
        <dbReference type="SAM" id="MobiDB-lite"/>
    </source>
</evidence>
<organism evidence="2">
    <name type="scientific">Arundo donax</name>
    <name type="common">Giant reed</name>
    <name type="synonym">Donax arundinaceus</name>
    <dbReference type="NCBI Taxonomy" id="35708"/>
    <lineage>
        <taxon>Eukaryota</taxon>
        <taxon>Viridiplantae</taxon>
        <taxon>Streptophyta</taxon>
        <taxon>Embryophyta</taxon>
        <taxon>Tracheophyta</taxon>
        <taxon>Spermatophyta</taxon>
        <taxon>Magnoliopsida</taxon>
        <taxon>Liliopsida</taxon>
        <taxon>Poales</taxon>
        <taxon>Poaceae</taxon>
        <taxon>PACMAD clade</taxon>
        <taxon>Arundinoideae</taxon>
        <taxon>Arundineae</taxon>
        <taxon>Arundo</taxon>
    </lineage>
</organism>
<dbReference type="EMBL" id="GBRH01182838">
    <property type="protein sequence ID" value="JAE15058.1"/>
    <property type="molecule type" value="Transcribed_RNA"/>
</dbReference>
<name>A0A0A9G367_ARUDO</name>
<accession>A0A0A9G367</accession>
<evidence type="ECO:0000313" key="2">
    <source>
        <dbReference type="EMBL" id="JAE15058.1"/>
    </source>
</evidence>
<proteinExistence type="predicted"/>